<organism evidence="1 2">
    <name type="scientific">Meganyctiphanes norvegica</name>
    <name type="common">Northern krill</name>
    <name type="synonym">Thysanopoda norvegica</name>
    <dbReference type="NCBI Taxonomy" id="48144"/>
    <lineage>
        <taxon>Eukaryota</taxon>
        <taxon>Metazoa</taxon>
        <taxon>Ecdysozoa</taxon>
        <taxon>Arthropoda</taxon>
        <taxon>Crustacea</taxon>
        <taxon>Multicrustacea</taxon>
        <taxon>Malacostraca</taxon>
        <taxon>Eumalacostraca</taxon>
        <taxon>Eucarida</taxon>
        <taxon>Euphausiacea</taxon>
        <taxon>Euphausiidae</taxon>
        <taxon>Meganyctiphanes</taxon>
    </lineage>
</organism>
<evidence type="ECO:0000313" key="1">
    <source>
        <dbReference type="EMBL" id="CAL4111395.1"/>
    </source>
</evidence>
<gene>
    <name evidence="1" type="ORF">MNOR_LOCUS19630</name>
</gene>
<dbReference type="AlphaFoldDB" id="A0AAV2R603"/>
<sequence>MPIFTMAQANILVAGRLNPRARRTGGVGDIEVNLRFAELNTENIPAAGKNVLRTFVPLRATIVTDTNLVLVEAGNVTICIELVEDYLEEVIDIRYKFYNFLKTIVEGNSNAESAIK</sequence>
<protein>
    <submittedName>
        <fullName evidence="1">Uncharacterized protein</fullName>
    </submittedName>
</protein>
<dbReference type="Proteomes" id="UP001497623">
    <property type="component" value="Unassembled WGS sequence"/>
</dbReference>
<keyword evidence="2" id="KW-1185">Reference proteome</keyword>
<name>A0AAV2R603_MEGNR</name>
<evidence type="ECO:0000313" key="2">
    <source>
        <dbReference type="Proteomes" id="UP001497623"/>
    </source>
</evidence>
<reference evidence="1 2" key="1">
    <citation type="submission" date="2024-05" db="EMBL/GenBank/DDBJ databases">
        <authorList>
            <person name="Wallberg A."/>
        </authorList>
    </citation>
    <scope>NUCLEOTIDE SEQUENCE [LARGE SCALE GENOMIC DNA]</scope>
</reference>
<accession>A0AAV2R603</accession>
<dbReference type="EMBL" id="CAXKWB010014673">
    <property type="protein sequence ID" value="CAL4111395.1"/>
    <property type="molecule type" value="Genomic_DNA"/>
</dbReference>
<proteinExistence type="predicted"/>
<comment type="caution">
    <text evidence="1">The sequence shown here is derived from an EMBL/GenBank/DDBJ whole genome shotgun (WGS) entry which is preliminary data.</text>
</comment>